<dbReference type="SUPFAM" id="SSF53067">
    <property type="entry name" value="Actin-like ATPase domain"/>
    <property type="match status" value="1"/>
</dbReference>
<evidence type="ECO:0000313" key="2">
    <source>
        <dbReference type="EMBL" id="QIL47350.1"/>
    </source>
</evidence>
<sequence length="287" mass="31563">MGLVVFDIGGSAVKHGFWQDETLSEQAQFKTPETLKEMKEQMLEVIEAHKNKSVTGVGISSPGAVNVKERRIDGISAVPYLHHCPIFDELESYFALPVTIENDANCAGISEIELGAGKNATNAVFIVLGTGVGGSIFINRQIYKGSHLFGGELGLLVNDQETTLSSIGTIVKVANKYKELTGKEVNGKDIFELVENKDELAMKLLDDMYWVIAHALYNVQVSIDPELVIIGGGVSAREELPIEIGRRLQELLEKHLVREIMPEIKRCHYLNDANLVGAAMNFINLNK</sequence>
<dbReference type="RefSeq" id="WP_166033461.1">
    <property type="nucleotide sequence ID" value="NZ_CP049887.1"/>
</dbReference>
<reference evidence="2 3" key="1">
    <citation type="submission" date="2020-03" db="EMBL/GenBank/DDBJ databases">
        <title>Vagococcus sp. nov., isolated from beetles.</title>
        <authorList>
            <person name="Hyun D.-W."/>
            <person name="Bae J.-W."/>
        </authorList>
    </citation>
    <scope>NUCLEOTIDE SEQUENCE [LARGE SCALE GENOMIC DNA]</scope>
    <source>
        <strain evidence="2 3">HDW17B</strain>
    </source>
</reference>
<keyword evidence="3" id="KW-1185">Reference proteome</keyword>
<evidence type="ECO:0000313" key="3">
    <source>
        <dbReference type="Proteomes" id="UP000501747"/>
    </source>
</evidence>
<name>A0A6G8AQT7_9ENTE</name>
<dbReference type="Proteomes" id="UP000501747">
    <property type="component" value="Chromosome"/>
</dbReference>
<dbReference type="AlphaFoldDB" id="A0A6G8AQT7"/>
<dbReference type="Pfam" id="PF00480">
    <property type="entry name" value="ROK"/>
    <property type="match status" value="1"/>
</dbReference>
<dbReference type="CDD" id="cd24152">
    <property type="entry name" value="ASKHA_NBD_ROK-like"/>
    <property type="match status" value="1"/>
</dbReference>
<proteinExistence type="inferred from homology"/>
<dbReference type="PANTHER" id="PTHR18964:SF170">
    <property type="entry name" value="SUGAR KINASE"/>
    <property type="match status" value="1"/>
</dbReference>
<dbReference type="PANTHER" id="PTHR18964">
    <property type="entry name" value="ROK (REPRESSOR, ORF, KINASE) FAMILY"/>
    <property type="match status" value="1"/>
</dbReference>
<protein>
    <submittedName>
        <fullName evidence="2">ROK family protein</fullName>
    </submittedName>
</protein>
<accession>A0A6G8AQT7</accession>
<dbReference type="InterPro" id="IPR043129">
    <property type="entry name" value="ATPase_NBD"/>
</dbReference>
<dbReference type="KEGG" id="vhy:G7082_01795"/>
<gene>
    <name evidence="2" type="ORF">G7082_01795</name>
</gene>
<dbReference type="EMBL" id="CP049887">
    <property type="protein sequence ID" value="QIL47350.1"/>
    <property type="molecule type" value="Genomic_DNA"/>
</dbReference>
<organism evidence="2 3">
    <name type="scientific">Vagococcus hydrophili</name>
    <dbReference type="NCBI Taxonomy" id="2714947"/>
    <lineage>
        <taxon>Bacteria</taxon>
        <taxon>Bacillati</taxon>
        <taxon>Bacillota</taxon>
        <taxon>Bacilli</taxon>
        <taxon>Lactobacillales</taxon>
        <taxon>Enterococcaceae</taxon>
        <taxon>Vagococcus</taxon>
    </lineage>
</organism>
<comment type="similarity">
    <text evidence="1">Belongs to the ROK (NagC/XylR) family.</text>
</comment>
<dbReference type="Gene3D" id="3.30.420.40">
    <property type="match status" value="2"/>
</dbReference>
<dbReference type="InterPro" id="IPR000600">
    <property type="entry name" value="ROK"/>
</dbReference>
<evidence type="ECO:0000256" key="1">
    <source>
        <dbReference type="ARBA" id="ARBA00006479"/>
    </source>
</evidence>